<dbReference type="EC" id="2.7.1.-" evidence="7"/>
<dbReference type="InterPro" id="IPR002173">
    <property type="entry name" value="Carboh/pur_kinase_PfkB_CS"/>
</dbReference>
<reference evidence="8" key="1">
    <citation type="submission" date="2023-07" db="EMBL/GenBank/DDBJ databases">
        <authorList>
            <person name="Luz R."/>
            <person name="Cordeiro R."/>
            <person name="Fonseca A."/>
            <person name="Goncalves V."/>
        </authorList>
    </citation>
    <scope>NUCLEOTIDE SEQUENCE [LARGE SCALE GENOMIC DNA]</scope>
    <source>
        <strain evidence="8">BACA0444</strain>
    </source>
</reference>
<protein>
    <submittedName>
        <fullName evidence="7">Carbohydrate kinase</fullName>
        <ecNumber evidence="7">2.7.1.-</ecNumber>
    </submittedName>
</protein>
<dbReference type="PANTHER" id="PTHR43085">
    <property type="entry name" value="HEXOKINASE FAMILY MEMBER"/>
    <property type="match status" value="1"/>
</dbReference>
<dbReference type="RefSeq" id="WP_322877008.1">
    <property type="nucleotide sequence ID" value="NZ_JAVMIP010000002.1"/>
</dbReference>
<evidence type="ECO:0000259" key="6">
    <source>
        <dbReference type="Pfam" id="PF00294"/>
    </source>
</evidence>
<comment type="caution">
    <text evidence="7">The sequence shown here is derived from an EMBL/GenBank/DDBJ whole genome shotgun (WGS) entry which is preliminary data.</text>
</comment>
<dbReference type="InterPro" id="IPR029056">
    <property type="entry name" value="Ribokinase-like"/>
</dbReference>
<organism evidence="7 8">
    <name type="scientific">Pseudocalidococcus azoricus BACA0444</name>
    <dbReference type="NCBI Taxonomy" id="2918990"/>
    <lineage>
        <taxon>Bacteria</taxon>
        <taxon>Bacillati</taxon>
        <taxon>Cyanobacteriota</taxon>
        <taxon>Cyanophyceae</taxon>
        <taxon>Acaryochloridales</taxon>
        <taxon>Thermosynechococcaceae</taxon>
        <taxon>Pseudocalidococcus</taxon>
        <taxon>Pseudocalidococcus azoricus</taxon>
    </lineage>
</organism>
<keyword evidence="8" id="KW-1185">Reference proteome</keyword>
<evidence type="ECO:0000256" key="3">
    <source>
        <dbReference type="ARBA" id="ARBA00022741"/>
    </source>
</evidence>
<dbReference type="Pfam" id="PF00294">
    <property type="entry name" value="PfkB"/>
    <property type="match status" value="1"/>
</dbReference>
<accession>A0AAE4FP78</accession>
<dbReference type="Proteomes" id="UP001268256">
    <property type="component" value="Unassembled WGS sequence"/>
</dbReference>
<dbReference type="SUPFAM" id="SSF53613">
    <property type="entry name" value="Ribokinase-like"/>
    <property type="match status" value="1"/>
</dbReference>
<evidence type="ECO:0000256" key="1">
    <source>
        <dbReference type="ARBA" id="ARBA00010688"/>
    </source>
</evidence>
<keyword evidence="2 7" id="KW-0808">Transferase</keyword>
<evidence type="ECO:0000256" key="5">
    <source>
        <dbReference type="ARBA" id="ARBA00022840"/>
    </source>
</evidence>
<evidence type="ECO:0000256" key="4">
    <source>
        <dbReference type="ARBA" id="ARBA00022777"/>
    </source>
</evidence>
<evidence type="ECO:0000256" key="2">
    <source>
        <dbReference type="ARBA" id="ARBA00022679"/>
    </source>
</evidence>
<evidence type="ECO:0000313" key="8">
    <source>
        <dbReference type="Proteomes" id="UP001268256"/>
    </source>
</evidence>
<dbReference type="AlphaFoldDB" id="A0AAE4FP78"/>
<keyword evidence="5" id="KW-0067">ATP-binding</keyword>
<feature type="domain" description="Carbohydrate kinase PfkB" evidence="6">
    <location>
        <begin position="22"/>
        <end position="314"/>
    </location>
</feature>
<dbReference type="CDD" id="cd01167">
    <property type="entry name" value="bac_FRK"/>
    <property type="match status" value="1"/>
</dbReference>
<dbReference type="InterPro" id="IPR050306">
    <property type="entry name" value="PfkB_Carbo_kinase"/>
</dbReference>
<sequence length="325" mass="34390">MHSAAAVPSLPPVLCLGEVLEDCITKDHQRHCYLGGAPANVAAGLVKLGTPAGFIGAVGQDAIGDRLVEQLEDLGVNLAGLQRVNQAPTRQVVVRHQANGDREFIGFAPVDCPCFADEQLQASQLPTSLIESARFLVMGTLGFAAPMTSRALTQALELAQNNQIKVLIDINWRPIFWTDPELAKSTIRPLLSQAQVIKLAAEEADWLFQTTDPEAIKNQVQGNTGLVVITDGERGCQFSTGTISGELPAFGVQVVDTTGAGDGFVAGLLHCLCPVQDLHNALTNPTFLTQSLQFASAVGAMVTQGAGATTPQPTASEVQRFLDCP</sequence>
<proteinExistence type="inferred from homology"/>
<dbReference type="GO" id="GO:0016301">
    <property type="term" value="F:kinase activity"/>
    <property type="evidence" value="ECO:0007669"/>
    <property type="project" value="UniProtKB-KW"/>
</dbReference>
<evidence type="ECO:0000313" key="7">
    <source>
        <dbReference type="EMBL" id="MDS3859699.1"/>
    </source>
</evidence>
<name>A0AAE4FP78_9CYAN</name>
<dbReference type="Gene3D" id="3.40.1190.20">
    <property type="match status" value="1"/>
</dbReference>
<dbReference type="EMBL" id="JAVMIP010000002">
    <property type="protein sequence ID" value="MDS3859699.1"/>
    <property type="molecule type" value="Genomic_DNA"/>
</dbReference>
<dbReference type="InterPro" id="IPR011611">
    <property type="entry name" value="PfkB_dom"/>
</dbReference>
<dbReference type="PROSITE" id="PS00583">
    <property type="entry name" value="PFKB_KINASES_1"/>
    <property type="match status" value="1"/>
</dbReference>
<keyword evidence="3" id="KW-0547">Nucleotide-binding</keyword>
<keyword evidence="4 7" id="KW-0418">Kinase</keyword>
<dbReference type="PROSITE" id="PS00584">
    <property type="entry name" value="PFKB_KINASES_2"/>
    <property type="match status" value="1"/>
</dbReference>
<comment type="similarity">
    <text evidence="1">Belongs to the carbohydrate kinase PfkB family.</text>
</comment>
<dbReference type="GO" id="GO:0005524">
    <property type="term" value="F:ATP binding"/>
    <property type="evidence" value="ECO:0007669"/>
    <property type="project" value="UniProtKB-KW"/>
</dbReference>
<dbReference type="PANTHER" id="PTHR43085:SF1">
    <property type="entry name" value="PSEUDOURIDINE KINASE-RELATED"/>
    <property type="match status" value="1"/>
</dbReference>
<gene>
    <name evidence="7" type="ORF">RIF25_02645</name>
</gene>